<gene>
    <name evidence="4" type="ORF">X474_17545</name>
</gene>
<keyword evidence="5" id="KW-1185">Reference proteome</keyword>
<evidence type="ECO:0000313" key="4">
    <source>
        <dbReference type="EMBL" id="KIX12863.1"/>
    </source>
</evidence>
<keyword evidence="3" id="KW-0732">Signal</keyword>
<proteinExistence type="predicted"/>
<dbReference type="InterPro" id="IPR018900">
    <property type="entry name" value="Curli_CsgE"/>
</dbReference>
<evidence type="ECO:0000256" key="2">
    <source>
        <dbReference type="ARBA" id="ARBA00014024"/>
    </source>
</evidence>
<dbReference type="AlphaFoldDB" id="A0A0D2HQV9"/>
<evidence type="ECO:0000313" key="5">
    <source>
        <dbReference type="Proteomes" id="UP000032233"/>
    </source>
</evidence>
<organism evidence="4 5">
    <name type="scientific">Dethiosulfatarculus sandiegensis</name>
    <dbReference type="NCBI Taxonomy" id="1429043"/>
    <lineage>
        <taxon>Bacteria</taxon>
        <taxon>Pseudomonadati</taxon>
        <taxon>Thermodesulfobacteriota</taxon>
        <taxon>Desulfarculia</taxon>
        <taxon>Desulfarculales</taxon>
        <taxon>Desulfarculaceae</taxon>
        <taxon>Dethiosulfatarculus</taxon>
    </lineage>
</organism>
<accession>A0A0D2HQV9</accession>
<comment type="caution">
    <text evidence="4">The sequence shown here is derived from an EMBL/GenBank/DDBJ whole genome shotgun (WGS) entry which is preliminary data.</text>
</comment>
<sequence length="70" mass="7858">MISEKVDPQWGSVIMVFVDDQLVLRAQISRRGDGLEGSVKKAVKAALLYLVRREFVSEKENPDLQGDGLR</sequence>
<dbReference type="Pfam" id="PF10627">
    <property type="entry name" value="CsgE"/>
    <property type="match status" value="1"/>
</dbReference>
<name>A0A0D2HQV9_9BACT</name>
<protein>
    <recommendedName>
        <fullName evidence="2">Curli production assembly/transport component CsgE</fullName>
    </recommendedName>
</protein>
<reference evidence="4 5" key="1">
    <citation type="submission" date="2013-11" db="EMBL/GenBank/DDBJ databases">
        <title>Metagenomic analysis of a methanogenic consortium involved in long chain n-alkane degradation.</title>
        <authorList>
            <person name="Davidova I.A."/>
            <person name="Callaghan A.V."/>
            <person name="Wawrik B."/>
            <person name="Pruitt S."/>
            <person name="Marks C."/>
            <person name="Duncan K.E."/>
            <person name="Suflita J.M."/>
        </authorList>
    </citation>
    <scope>NUCLEOTIDE SEQUENCE [LARGE SCALE GENOMIC DNA]</scope>
    <source>
        <strain evidence="4 5">SPR</strain>
    </source>
</reference>
<evidence type="ECO:0000256" key="3">
    <source>
        <dbReference type="ARBA" id="ARBA00022729"/>
    </source>
</evidence>
<dbReference type="EMBL" id="AZAC01000023">
    <property type="protein sequence ID" value="KIX12863.1"/>
    <property type="molecule type" value="Genomic_DNA"/>
</dbReference>
<evidence type="ECO:0000256" key="1">
    <source>
        <dbReference type="ARBA" id="ARBA00003989"/>
    </source>
</evidence>
<dbReference type="Proteomes" id="UP000032233">
    <property type="component" value="Unassembled WGS sequence"/>
</dbReference>
<comment type="function">
    <text evidence="1">May be involved in the biogenesis of curli organelles.</text>
</comment>
<dbReference type="InParanoid" id="A0A0D2HQV9"/>